<gene>
    <name evidence="2" type="primary">pnp</name>
    <name evidence="2" type="ORF">DAT39_023277</name>
</gene>
<organism evidence="2 3">
    <name type="scientific">Clarias magur</name>
    <name type="common">Asian catfish</name>
    <name type="synonym">Macropteronotus magur</name>
    <dbReference type="NCBI Taxonomy" id="1594786"/>
    <lineage>
        <taxon>Eukaryota</taxon>
        <taxon>Metazoa</taxon>
        <taxon>Chordata</taxon>
        <taxon>Craniata</taxon>
        <taxon>Vertebrata</taxon>
        <taxon>Euteleostomi</taxon>
        <taxon>Actinopterygii</taxon>
        <taxon>Neopterygii</taxon>
        <taxon>Teleostei</taxon>
        <taxon>Ostariophysi</taxon>
        <taxon>Siluriformes</taxon>
        <taxon>Clariidae</taxon>
        <taxon>Clarias</taxon>
    </lineage>
</organism>
<reference evidence="2" key="1">
    <citation type="submission" date="2020-07" db="EMBL/GenBank/DDBJ databases">
        <title>Clarias magur genome sequencing, assembly and annotation.</title>
        <authorList>
            <person name="Kushwaha B."/>
            <person name="Kumar R."/>
            <person name="Das P."/>
            <person name="Joshi C.G."/>
            <person name="Kumar D."/>
            <person name="Nagpure N.S."/>
            <person name="Pandey M."/>
            <person name="Agarwal S."/>
            <person name="Srivastava S."/>
            <person name="Singh M."/>
            <person name="Sahoo L."/>
            <person name="Jayasankar P."/>
            <person name="Meher P.K."/>
            <person name="Koringa P.G."/>
            <person name="Iquebal M.A."/>
            <person name="Das S.P."/>
            <person name="Bit A."/>
            <person name="Patnaik S."/>
            <person name="Patel N."/>
            <person name="Shah T.M."/>
            <person name="Hinsu A."/>
            <person name="Jena J.K."/>
        </authorList>
    </citation>
    <scope>NUCLEOTIDE SEQUENCE</scope>
    <source>
        <strain evidence="2">CIFAMagur01</strain>
        <tissue evidence="2">Testis</tissue>
    </source>
</reference>
<name>A0A8J4WMY3_CLAMG</name>
<evidence type="ECO:0000256" key="1">
    <source>
        <dbReference type="SAM" id="MobiDB-lite"/>
    </source>
</evidence>
<protein>
    <submittedName>
        <fullName evidence="2">Polyribonucleotide nucleotidyltransferase</fullName>
    </submittedName>
</protein>
<proteinExistence type="predicted"/>
<accession>A0A8J4WMY3</accession>
<sequence>MSHCGASEQKNKSSFAQTSLMNPAFPKRTREETNVQKEILTIPPSDSYSPESFFDC</sequence>
<evidence type="ECO:0000313" key="2">
    <source>
        <dbReference type="EMBL" id="KAF5880221.1"/>
    </source>
</evidence>
<evidence type="ECO:0000313" key="3">
    <source>
        <dbReference type="Proteomes" id="UP000727407"/>
    </source>
</evidence>
<dbReference type="EMBL" id="QNUK01001552">
    <property type="protein sequence ID" value="KAF5880221.1"/>
    <property type="molecule type" value="Genomic_DNA"/>
</dbReference>
<comment type="caution">
    <text evidence="2">The sequence shown here is derived from an EMBL/GenBank/DDBJ whole genome shotgun (WGS) entry which is preliminary data.</text>
</comment>
<dbReference type="AlphaFoldDB" id="A0A8J4WMY3"/>
<feature type="region of interest" description="Disordered" evidence="1">
    <location>
        <begin position="1"/>
        <end position="56"/>
    </location>
</feature>
<dbReference type="Proteomes" id="UP000727407">
    <property type="component" value="Unassembled WGS sequence"/>
</dbReference>
<feature type="compositionally biased region" description="Polar residues" evidence="1">
    <location>
        <begin position="12"/>
        <end position="21"/>
    </location>
</feature>
<keyword evidence="3" id="KW-1185">Reference proteome</keyword>